<dbReference type="Proteomes" id="UP001153404">
    <property type="component" value="Unassembled WGS sequence"/>
</dbReference>
<feature type="domain" description="PIN like" evidence="1">
    <location>
        <begin position="17"/>
        <end position="253"/>
    </location>
</feature>
<dbReference type="Pfam" id="PF18476">
    <property type="entry name" value="PIN_8"/>
    <property type="match status" value="1"/>
</dbReference>
<sequence>MKDSFDNFKSIWDNEPIIVFDTNVYLRIYRLTPESIEQALRTLRSVFDSIWIPHQVHEEFCKHQEKEYNSSFNKYQEVTKSIRSIIEKTKNSIDGEFVKYIELKYPLIDQFKDQLLTHIKEMQKVSDKYVKDIEDDIKRNKDIIRKNEVKALVEDLVANGSKGHQFTLEELLSVYEEGERRYKYLIPPGYKDSIKDDDDPTGTRKYGDLVLWKQVLHQATVKNKNIIFVTRDVKEDWWQLDKDGKPVEARKELVQEFREKTRNNLILVTLSNFLDYVARINHIDNRLAYLEVNALDICKELADQQDWDAIFNNEMELTSYFIHSGDLQPFVDDPIADVEVISASSIPDFEIDSVDFHDNQVFMEGRFEVEVEISVETSSFNGTFLPYGSGLCKITGSFSVEFELNTEQQEEKDNIYIEDSEKFEVGGFEIEDYDNQTDYDEEEQYYEKLSSEEYCVHCDNAAVYFTKSGSGVCENHKEKYDFCSGCATLFDKGSLTGSKCHKCDN</sequence>
<protein>
    <submittedName>
        <fullName evidence="2">PIN domain-containing protein</fullName>
    </submittedName>
</protein>
<evidence type="ECO:0000313" key="3">
    <source>
        <dbReference type="Proteomes" id="UP001153404"/>
    </source>
</evidence>
<accession>A0A9X4QT03</accession>
<gene>
    <name evidence="2" type="ORF">OMP40_15480</name>
</gene>
<dbReference type="InterPro" id="IPR041578">
    <property type="entry name" value="PIN_8"/>
</dbReference>
<organism evidence="2 3">
    <name type="scientific">Cohnella rhizosphaerae</name>
    <dbReference type="NCBI Taxonomy" id="1457232"/>
    <lineage>
        <taxon>Bacteria</taxon>
        <taxon>Bacillati</taxon>
        <taxon>Bacillota</taxon>
        <taxon>Bacilli</taxon>
        <taxon>Bacillales</taxon>
        <taxon>Paenibacillaceae</taxon>
        <taxon>Cohnella</taxon>
    </lineage>
</organism>
<dbReference type="AlphaFoldDB" id="A0A9X4QT03"/>
<name>A0A9X4QT03_9BACL</name>
<comment type="caution">
    <text evidence="2">The sequence shown here is derived from an EMBL/GenBank/DDBJ whole genome shotgun (WGS) entry which is preliminary data.</text>
</comment>
<evidence type="ECO:0000259" key="1">
    <source>
        <dbReference type="Pfam" id="PF18476"/>
    </source>
</evidence>
<dbReference type="EMBL" id="JAPDIA010000003">
    <property type="protein sequence ID" value="MDG0810611.1"/>
    <property type="molecule type" value="Genomic_DNA"/>
</dbReference>
<reference evidence="2" key="1">
    <citation type="submission" date="2022-10" db="EMBL/GenBank/DDBJ databases">
        <title>Comparative genomic analysis of Cohnella hashimotonis sp. nov., isolated from the International Space Station.</title>
        <authorList>
            <person name="Simpson A."/>
            <person name="Venkateswaran K."/>
        </authorList>
    </citation>
    <scope>NUCLEOTIDE SEQUENCE</scope>
    <source>
        <strain evidence="2">DSM 28161</strain>
    </source>
</reference>
<proteinExistence type="predicted"/>
<dbReference type="RefSeq" id="WP_277532536.1">
    <property type="nucleotide sequence ID" value="NZ_JAPDIA010000003.1"/>
</dbReference>
<evidence type="ECO:0000313" key="2">
    <source>
        <dbReference type="EMBL" id="MDG0810611.1"/>
    </source>
</evidence>
<keyword evidence="3" id="KW-1185">Reference proteome</keyword>